<sequence length="249" mass="28088">MTKLLGGWSQTLALNPRDEFDFMMYGMVTNLDGLTTGTAAYPGWSPERETRPSANPNFKGKTLWSYGGGGCAPQQKPSNMEDVNRIVAATKNKSWDGVDFDDECNMNVPLVIETMKQLKEEDRETSFGFIAGYIYNHPNTADGKKLNEKITSIIKSGQCDRLIHYCYADAMWNDNDIKNNVQQAAKRSISNGMDANKIILALTTNGLTNWNLNYFLDQVIDLDLGGLFIWRYDEISQNHYDIIKSRLGK</sequence>
<accession>A0ABY6GMV9</accession>
<proteinExistence type="predicted"/>
<dbReference type="Gene3D" id="3.20.20.80">
    <property type="entry name" value="Glycosidases"/>
    <property type="match status" value="1"/>
</dbReference>
<dbReference type="SUPFAM" id="SSF51445">
    <property type="entry name" value="(Trans)glycosidases"/>
    <property type="match status" value="1"/>
</dbReference>
<name>A0ABY6GMV9_9PROT</name>
<dbReference type="Proteomes" id="UP001163831">
    <property type="component" value="Chromosome"/>
</dbReference>
<protein>
    <submittedName>
        <fullName evidence="1">Uncharacterized protein</fullName>
    </submittedName>
</protein>
<evidence type="ECO:0000313" key="2">
    <source>
        <dbReference type="Proteomes" id="UP001163831"/>
    </source>
</evidence>
<gene>
    <name evidence="1" type="ORF">N5W20_04460</name>
</gene>
<dbReference type="EMBL" id="CP107052">
    <property type="protein sequence ID" value="UYH52111.1"/>
    <property type="molecule type" value="Genomic_DNA"/>
</dbReference>
<dbReference type="RefSeq" id="WP_319807706.1">
    <property type="nucleotide sequence ID" value="NZ_CP107052.1"/>
</dbReference>
<reference evidence="1" key="1">
    <citation type="submission" date="2022-10" db="EMBL/GenBank/DDBJ databases">
        <title>Candidatus Kirkpatrella diaphorinas gen. nov., sp. nov., an uncultured endosymbiont identified in a population of Diaphorina citri from Hawaii.</title>
        <authorList>
            <person name="Henry E.M."/>
            <person name="Carlson C.R."/>
            <person name="Kuo Y.-W."/>
        </authorList>
    </citation>
    <scope>NUCLEOTIDE SEQUENCE</scope>
    <source>
        <strain evidence="1">CADCRV1</strain>
    </source>
</reference>
<evidence type="ECO:0000313" key="1">
    <source>
        <dbReference type="EMBL" id="UYH52111.1"/>
    </source>
</evidence>
<organism evidence="1 2">
    <name type="scientific">Candidatus Kirkpatrickella diaphorinae</name>
    <dbReference type="NCBI Taxonomy" id="2984322"/>
    <lineage>
        <taxon>Bacteria</taxon>
        <taxon>Pseudomonadati</taxon>
        <taxon>Pseudomonadota</taxon>
        <taxon>Alphaproteobacteria</taxon>
        <taxon>Acetobacterales</taxon>
        <taxon>Acetobacteraceae</taxon>
        <taxon>Candidatus Kirkpatrickella</taxon>
    </lineage>
</organism>
<keyword evidence="2" id="KW-1185">Reference proteome</keyword>
<dbReference type="InterPro" id="IPR017853">
    <property type="entry name" value="GH"/>
</dbReference>